<protein>
    <submittedName>
        <fullName evidence="1">Uncharacterized protein</fullName>
    </submittedName>
</protein>
<reference evidence="1 2" key="1">
    <citation type="submission" date="2019-03" db="EMBL/GenBank/DDBJ databases">
        <title>First draft genome of Liparis tanakae, snailfish: a comprehensive survey of snailfish specific genes.</title>
        <authorList>
            <person name="Kim W."/>
            <person name="Song I."/>
            <person name="Jeong J.-H."/>
            <person name="Kim D."/>
            <person name="Kim S."/>
            <person name="Ryu S."/>
            <person name="Song J.Y."/>
            <person name="Lee S.K."/>
        </authorList>
    </citation>
    <scope>NUCLEOTIDE SEQUENCE [LARGE SCALE GENOMIC DNA]</scope>
    <source>
        <tissue evidence="1">Muscle</tissue>
    </source>
</reference>
<dbReference type="EMBL" id="SRLO01001464">
    <property type="protein sequence ID" value="TNN37612.1"/>
    <property type="molecule type" value="Genomic_DNA"/>
</dbReference>
<gene>
    <name evidence="1" type="ORF">EYF80_052214</name>
</gene>
<name>A0A4Z2FB48_9TELE</name>
<dbReference type="AlphaFoldDB" id="A0A4Z2FB48"/>
<comment type="caution">
    <text evidence="1">The sequence shown here is derived from an EMBL/GenBank/DDBJ whole genome shotgun (WGS) entry which is preliminary data.</text>
</comment>
<evidence type="ECO:0000313" key="1">
    <source>
        <dbReference type="EMBL" id="TNN37612.1"/>
    </source>
</evidence>
<proteinExistence type="predicted"/>
<keyword evidence="2" id="KW-1185">Reference proteome</keyword>
<dbReference type="Proteomes" id="UP000314294">
    <property type="component" value="Unassembled WGS sequence"/>
</dbReference>
<evidence type="ECO:0000313" key="2">
    <source>
        <dbReference type="Proteomes" id="UP000314294"/>
    </source>
</evidence>
<sequence>MRSQIQIQIQIQIHLHARKRDESRRSVELRWEVERVPASPYLLGFPNSDSIGLDGLRMGGGLSPILCVEPGAE</sequence>
<organism evidence="1 2">
    <name type="scientific">Liparis tanakae</name>
    <name type="common">Tanaka's snailfish</name>
    <dbReference type="NCBI Taxonomy" id="230148"/>
    <lineage>
        <taxon>Eukaryota</taxon>
        <taxon>Metazoa</taxon>
        <taxon>Chordata</taxon>
        <taxon>Craniata</taxon>
        <taxon>Vertebrata</taxon>
        <taxon>Euteleostomi</taxon>
        <taxon>Actinopterygii</taxon>
        <taxon>Neopterygii</taxon>
        <taxon>Teleostei</taxon>
        <taxon>Neoteleostei</taxon>
        <taxon>Acanthomorphata</taxon>
        <taxon>Eupercaria</taxon>
        <taxon>Perciformes</taxon>
        <taxon>Cottioidei</taxon>
        <taxon>Cottales</taxon>
        <taxon>Liparidae</taxon>
        <taxon>Liparis</taxon>
    </lineage>
</organism>
<accession>A0A4Z2FB48</accession>